<gene>
    <name evidence="7" type="ORF">SAMN05421665_0047</name>
</gene>
<dbReference type="GO" id="GO:0050660">
    <property type="term" value="F:flavin adenine dinucleotide binding"/>
    <property type="evidence" value="ECO:0007669"/>
    <property type="project" value="TreeGrafter"/>
</dbReference>
<dbReference type="InterPro" id="IPR012001">
    <property type="entry name" value="Thiamin_PyroP_enz_TPP-bd_dom"/>
</dbReference>
<sequence>MTKTIRLTAAQALVRYIGAQHNEDGDCFIAGCWAIFGHGNVAGIGEALHGAKDTLTTYRGHNEQTMAHAAIAYAKQLKRKRAMAVTSSIGPGALNMVTAAGLAHVNRLPVLLLPGDVFANRGPDPVLQQIEDFNDGTVSVNDCFKPVSRYFDRITRPEQLLTALPRAFRTMTDPADCGPVTLSMCQDVQAEAFDYPESFFAPQVWHQRRIRPDLGELARVAEAIKAAKNPVIVAGGGVHYADACEDIQAFAEAHGIPVAETQAGKSALAWDHPLNLGPIGVTGGEPANAVCAQADLVLGVGTRFQDFTTGSWGLFANPERKIISLNTAAYDAAKHGAMPLMADAKVGLAELGDAIGSYKATGPAPALKADWFGKVDPLTDAPADTNALPTDMQVIGAVQRSATEETVAMCAAGTMPGELHKLWKANKPGAYHMEYGFSCMGYEIAGAMGIKMAQPTRDVICFTGDGTYMMANSEMATAAMLGVSFTVVVTDNRGYGCINRLQMGTGGAEFNNLLAHAIGGDNSSIDFAAHAASMGATSVKVGTIPELEAALAKRHDITGPYVIVIDTDPYPSTPHGGTWWDVGVPEVSERAEVNAAYAGYIENKKSQRID</sequence>
<proteinExistence type="inferred from homology"/>
<dbReference type="Pfam" id="PF00205">
    <property type="entry name" value="TPP_enzyme_M"/>
    <property type="match status" value="1"/>
</dbReference>
<dbReference type="InterPro" id="IPR030817">
    <property type="entry name" value="Myo_inos_IolD"/>
</dbReference>
<dbReference type="Gene3D" id="3.40.50.970">
    <property type="match status" value="2"/>
</dbReference>
<dbReference type="Proteomes" id="UP000186997">
    <property type="component" value="Unassembled WGS sequence"/>
</dbReference>
<dbReference type="GO" id="GO:0000287">
    <property type="term" value="F:magnesium ion binding"/>
    <property type="evidence" value="ECO:0007669"/>
    <property type="project" value="InterPro"/>
</dbReference>
<dbReference type="EMBL" id="FTPR01000001">
    <property type="protein sequence ID" value="SIT74429.1"/>
    <property type="molecule type" value="Genomic_DNA"/>
</dbReference>
<dbReference type="Pfam" id="PF02776">
    <property type="entry name" value="TPP_enzyme_N"/>
    <property type="match status" value="1"/>
</dbReference>
<evidence type="ECO:0000259" key="6">
    <source>
        <dbReference type="Pfam" id="PF02776"/>
    </source>
</evidence>
<dbReference type="NCBIfam" id="TIGR04377">
    <property type="entry name" value="myo_inos_iolD"/>
    <property type="match status" value="1"/>
</dbReference>
<dbReference type="GO" id="GO:0019310">
    <property type="term" value="P:inositol catabolic process"/>
    <property type="evidence" value="ECO:0007669"/>
    <property type="project" value="InterPro"/>
</dbReference>
<dbReference type="PANTHER" id="PTHR18968">
    <property type="entry name" value="THIAMINE PYROPHOSPHATE ENZYMES"/>
    <property type="match status" value="1"/>
</dbReference>
<dbReference type="CDD" id="cd07035">
    <property type="entry name" value="TPP_PYR_POX_like"/>
    <property type="match status" value="1"/>
</dbReference>
<dbReference type="AlphaFoldDB" id="A0A1R3WAU9"/>
<reference evidence="8" key="1">
    <citation type="submission" date="2017-01" db="EMBL/GenBank/DDBJ databases">
        <authorList>
            <person name="Varghese N."/>
            <person name="Submissions S."/>
        </authorList>
    </citation>
    <scope>NUCLEOTIDE SEQUENCE [LARGE SCALE GENOMIC DNA]</scope>
    <source>
        <strain evidence="8">DSM 29591</strain>
    </source>
</reference>
<evidence type="ECO:0000259" key="4">
    <source>
        <dbReference type="Pfam" id="PF00205"/>
    </source>
</evidence>
<accession>A0A1R3WAU9</accession>
<dbReference type="Gene3D" id="3.40.50.1220">
    <property type="entry name" value="TPP-binding domain"/>
    <property type="match status" value="1"/>
</dbReference>
<feature type="domain" description="Thiamine pyrophosphate enzyme central" evidence="4">
    <location>
        <begin position="217"/>
        <end position="351"/>
    </location>
</feature>
<feature type="domain" description="Thiamine pyrophosphate enzyme N-terminal TPP-binding" evidence="6">
    <location>
        <begin position="46"/>
        <end position="121"/>
    </location>
</feature>
<dbReference type="InterPro" id="IPR012000">
    <property type="entry name" value="Thiamin_PyroP_enz_cen_dom"/>
</dbReference>
<dbReference type="Pfam" id="PF02775">
    <property type="entry name" value="TPP_enzyme_C"/>
    <property type="match status" value="1"/>
</dbReference>
<dbReference type="GO" id="GO:0003984">
    <property type="term" value="F:acetolactate synthase activity"/>
    <property type="evidence" value="ECO:0007669"/>
    <property type="project" value="TreeGrafter"/>
</dbReference>
<dbReference type="InterPro" id="IPR011766">
    <property type="entry name" value="TPP_enzyme_TPP-bd"/>
</dbReference>
<feature type="domain" description="Thiamine pyrophosphate enzyme TPP-binding" evidence="5">
    <location>
        <begin position="412"/>
        <end position="565"/>
    </location>
</feature>
<dbReference type="GO" id="GO:0016823">
    <property type="term" value="F:hydrolase activity, acting on acid carbon-carbon bonds, in ketonic substances"/>
    <property type="evidence" value="ECO:0007669"/>
    <property type="project" value="InterPro"/>
</dbReference>
<dbReference type="RefSeq" id="WP_076657871.1">
    <property type="nucleotide sequence ID" value="NZ_FTPR01000001.1"/>
</dbReference>
<dbReference type="InterPro" id="IPR045229">
    <property type="entry name" value="TPP_enz"/>
</dbReference>
<dbReference type="OrthoDB" id="3194735at2"/>
<evidence type="ECO:0000313" key="7">
    <source>
        <dbReference type="EMBL" id="SIT74429.1"/>
    </source>
</evidence>
<evidence type="ECO:0000256" key="3">
    <source>
        <dbReference type="RuleBase" id="RU362132"/>
    </source>
</evidence>
<name>A0A1R3WAU9_9RHOB</name>
<protein>
    <submittedName>
        <fullName evidence="7">3D-(3,5/4)-trihydroxycyclohexane-1,2-dione hydrolase</fullName>
    </submittedName>
</protein>
<keyword evidence="7" id="KW-0378">Hydrolase</keyword>
<dbReference type="GO" id="GO:0030976">
    <property type="term" value="F:thiamine pyrophosphate binding"/>
    <property type="evidence" value="ECO:0007669"/>
    <property type="project" value="InterPro"/>
</dbReference>
<dbReference type="SUPFAM" id="SSF52518">
    <property type="entry name" value="Thiamin diphosphate-binding fold (THDP-binding)"/>
    <property type="match status" value="2"/>
</dbReference>
<keyword evidence="2 3" id="KW-0786">Thiamine pyrophosphate</keyword>
<dbReference type="SUPFAM" id="SSF52467">
    <property type="entry name" value="DHS-like NAD/FAD-binding domain"/>
    <property type="match status" value="1"/>
</dbReference>
<comment type="similarity">
    <text evidence="1 3">Belongs to the TPP enzyme family.</text>
</comment>
<dbReference type="GO" id="GO:0009097">
    <property type="term" value="P:isoleucine biosynthetic process"/>
    <property type="evidence" value="ECO:0007669"/>
    <property type="project" value="TreeGrafter"/>
</dbReference>
<dbReference type="STRING" id="287098.SAMN05421665_0047"/>
<evidence type="ECO:0000313" key="8">
    <source>
        <dbReference type="Proteomes" id="UP000186997"/>
    </source>
</evidence>
<keyword evidence="8" id="KW-1185">Reference proteome</keyword>
<dbReference type="GO" id="GO:0005948">
    <property type="term" value="C:acetolactate synthase complex"/>
    <property type="evidence" value="ECO:0007669"/>
    <property type="project" value="TreeGrafter"/>
</dbReference>
<dbReference type="InterPro" id="IPR029061">
    <property type="entry name" value="THDP-binding"/>
</dbReference>
<dbReference type="PANTHER" id="PTHR18968:SF9">
    <property type="entry name" value="3D-(3,5_4)-TRIHYDROXYCYCLOHEXANE-1,2-DIONE HYDROLASE"/>
    <property type="match status" value="1"/>
</dbReference>
<dbReference type="InterPro" id="IPR029035">
    <property type="entry name" value="DHS-like_NAD/FAD-binding_dom"/>
</dbReference>
<dbReference type="GO" id="GO:0009099">
    <property type="term" value="P:L-valine biosynthetic process"/>
    <property type="evidence" value="ECO:0007669"/>
    <property type="project" value="TreeGrafter"/>
</dbReference>
<organism evidence="7 8">
    <name type="scientific">Yoonia rosea</name>
    <dbReference type="NCBI Taxonomy" id="287098"/>
    <lineage>
        <taxon>Bacteria</taxon>
        <taxon>Pseudomonadati</taxon>
        <taxon>Pseudomonadota</taxon>
        <taxon>Alphaproteobacteria</taxon>
        <taxon>Rhodobacterales</taxon>
        <taxon>Paracoccaceae</taxon>
        <taxon>Yoonia</taxon>
    </lineage>
</organism>
<evidence type="ECO:0000259" key="5">
    <source>
        <dbReference type="Pfam" id="PF02775"/>
    </source>
</evidence>
<evidence type="ECO:0000256" key="2">
    <source>
        <dbReference type="ARBA" id="ARBA00023052"/>
    </source>
</evidence>
<evidence type="ECO:0000256" key="1">
    <source>
        <dbReference type="ARBA" id="ARBA00007812"/>
    </source>
</evidence>